<organism evidence="1 2">
    <name type="scientific">Pedobacter ginsengisoli</name>
    <dbReference type="NCBI Taxonomy" id="363852"/>
    <lineage>
        <taxon>Bacteria</taxon>
        <taxon>Pseudomonadati</taxon>
        <taxon>Bacteroidota</taxon>
        <taxon>Sphingobacteriia</taxon>
        <taxon>Sphingobacteriales</taxon>
        <taxon>Sphingobacteriaceae</taxon>
        <taxon>Pedobacter</taxon>
    </lineage>
</organism>
<keyword evidence="2" id="KW-1185">Reference proteome</keyword>
<evidence type="ECO:0000313" key="2">
    <source>
        <dbReference type="Proteomes" id="UP000223749"/>
    </source>
</evidence>
<dbReference type="EMBL" id="CP024091">
    <property type="protein sequence ID" value="ATP56252.1"/>
    <property type="molecule type" value="Genomic_DNA"/>
</dbReference>
<gene>
    <name evidence="1" type="ORF">CPT03_07100</name>
</gene>
<evidence type="ECO:0000313" key="1">
    <source>
        <dbReference type="EMBL" id="ATP56252.1"/>
    </source>
</evidence>
<reference evidence="1 2" key="1">
    <citation type="submission" date="2017-10" db="EMBL/GenBank/DDBJ databases">
        <title>Whole genome of Pedobacter ginsengisoli T01R-27 isolated from tomato rhizosphere.</title>
        <authorList>
            <person name="Weon H.-Y."/>
            <person name="Lee S.A."/>
            <person name="Sang M.K."/>
            <person name="Song J."/>
        </authorList>
    </citation>
    <scope>NUCLEOTIDE SEQUENCE [LARGE SCALE GENOMIC DNA]</scope>
    <source>
        <strain evidence="1 2">T01R-27</strain>
    </source>
</reference>
<name>A0A2D1U3S2_9SPHI</name>
<protein>
    <submittedName>
        <fullName evidence="1">Uncharacterized protein</fullName>
    </submittedName>
</protein>
<accession>A0A2D1U3S2</accession>
<dbReference type="KEGG" id="pgs:CPT03_07100"/>
<proteinExistence type="predicted"/>
<dbReference type="RefSeq" id="WP_099438194.1">
    <property type="nucleotide sequence ID" value="NZ_CP024091.1"/>
</dbReference>
<dbReference type="AlphaFoldDB" id="A0A2D1U3S2"/>
<dbReference type="OrthoDB" id="1082219at2"/>
<sequence length="90" mass="10275">MPELSSHTLFLLLQTAAELGAKQSLCKTGKLKPYLSKSQAFREFGRSNIEHWIELGLITPRKDGDHSAAWRIDRIEADTIRHAKEIIIYI</sequence>
<dbReference type="Proteomes" id="UP000223749">
    <property type="component" value="Chromosome"/>
</dbReference>